<dbReference type="InterPro" id="IPR003146">
    <property type="entry name" value="M14A_act_pep"/>
</dbReference>
<dbReference type="InterPro" id="IPR000834">
    <property type="entry name" value="Peptidase_M14"/>
</dbReference>
<dbReference type="Ensembl" id="ENSCCRT00015008113.1">
    <property type="protein sequence ID" value="ENSCCRP00015007790.1"/>
    <property type="gene ID" value="ENSCCRG00015003802.1"/>
</dbReference>
<evidence type="ECO:0000256" key="1">
    <source>
        <dbReference type="ARBA" id="ARBA00001947"/>
    </source>
</evidence>
<dbReference type="PANTHER" id="PTHR11705:SF71">
    <property type="entry name" value="CARBOXYPEPTIDASE A2"/>
    <property type="match status" value="1"/>
</dbReference>
<dbReference type="PROSITE" id="PS00133">
    <property type="entry name" value="CARBOXYPEPT_ZN_2"/>
    <property type="match status" value="1"/>
</dbReference>
<dbReference type="Gene3D" id="3.40.630.10">
    <property type="entry name" value="Zn peptidases"/>
    <property type="match status" value="1"/>
</dbReference>
<feature type="chain" id="PRO_5033991529" evidence="14">
    <location>
        <begin position="17"/>
        <end position="424"/>
    </location>
</feature>
<comment type="subcellular location">
    <subcellularLocation>
        <location evidence="2">Secreted</location>
    </subcellularLocation>
</comment>
<dbReference type="CDD" id="cd03870">
    <property type="entry name" value="M14_CPA"/>
    <property type="match status" value="1"/>
</dbReference>
<proteinExistence type="inferred from homology"/>
<feature type="domain" description="Peptidase M14" evidence="15">
    <location>
        <begin position="121"/>
        <end position="419"/>
    </location>
</feature>
<dbReference type="Pfam" id="PF00246">
    <property type="entry name" value="Peptidase_M14"/>
    <property type="match status" value="1"/>
</dbReference>
<keyword evidence="11" id="KW-0482">Metalloprotease</keyword>
<evidence type="ECO:0000256" key="3">
    <source>
        <dbReference type="ARBA" id="ARBA00005988"/>
    </source>
</evidence>
<dbReference type="InterPro" id="IPR034248">
    <property type="entry name" value="CPA_M14_CPD"/>
</dbReference>
<evidence type="ECO:0000256" key="9">
    <source>
        <dbReference type="ARBA" id="ARBA00022801"/>
    </source>
</evidence>
<evidence type="ECO:0000256" key="14">
    <source>
        <dbReference type="SAM" id="SignalP"/>
    </source>
</evidence>
<evidence type="ECO:0000256" key="13">
    <source>
        <dbReference type="PROSITE-ProRule" id="PRU01379"/>
    </source>
</evidence>
<keyword evidence="10" id="KW-0862">Zinc</keyword>
<dbReference type="PROSITE" id="PS00132">
    <property type="entry name" value="CARBOXYPEPT_ZN_1"/>
    <property type="match status" value="1"/>
</dbReference>
<evidence type="ECO:0000256" key="12">
    <source>
        <dbReference type="ARBA" id="ARBA00023157"/>
    </source>
</evidence>
<dbReference type="FunFam" id="3.40.630.10:FF:000001">
    <property type="entry name" value="Carboxypeptidase B"/>
    <property type="match status" value="1"/>
</dbReference>
<evidence type="ECO:0000256" key="7">
    <source>
        <dbReference type="ARBA" id="ARBA00022723"/>
    </source>
</evidence>
<dbReference type="FunFam" id="3.30.70.340:FF:000001">
    <property type="entry name" value="Carboxypeptidase A5"/>
    <property type="match status" value="1"/>
</dbReference>
<comment type="cofactor">
    <cofactor evidence="1">
        <name>Zn(2+)</name>
        <dbReference type="ChEBI" id="CHEBI:29105"/>
    </cofactor>
</comment>
<accession>A0A8C1SGN5</accession>
<keyword evidence="12" id="KW-1015">Disulfide bond</keyword>
<sequence>MRLYLAVFALLAAVHCEELFNGDQVLRIHAESENHIQILKKLERDVDSGLDFWTHAVSTEQPVDIRVSHSSLYALKDFLKKNNIPFTVIINNVQEHLVREREEMVRNADVEHQTKSFNFAAYHDLETIYNFMDTLVASHSNLITKVNIGSTYENRPMYVLKFSTGGEKKPAIWIDAGIHAREWISHATAVWLADRIATDFKENRAPVPSILSQMDIYLMIVANPDGYVFTHRSPNEFYRLWRKSRSATSNPKCHGVDLNRNWDAEFGGPGASDDPCAEDYRGPSAQSEIEVKNIADFIMSHGNFKSFMTLHSYKQLLMYPYGYSGTDAPDRTELHDVATQASKALNSWHGTVYKVGSIFHIIEPASGASVDWAYNRGIKYSFAFELRDTGEYGFLLPANQIVSTARETWYALRYIMQYVCDHPY</sequence>
<evidence type="ECO:0000313" key="16">
    <source>
        <dbReference type="Ensembl" id="ENSCCRP00015007790.1"/>
    </source>
</evidence>
<feature type="signal peptide" evidence="14">
    <location>
        <begin position="1"/>
        <end position="16"/>
    </location>
</feature>
<evidence type="ECO:0000256" key="4">
    <source>
        <dbReference type="ARBA" id="ARBA00022525"/>
    </source>
</evidence>
<organism evidence="16 17">
    <name type="scientific">Cyprinus carpio</name>
    <name type="common">Common carp</name>
    <dbReference type="NCBI Taxonomy" id="7962"/>
    <lineage>
        <taxon>Eukaryota</taxon>
        <taxon>Metazoa</taxon>
        <taxon>Chordata</taxon>
        <taxon>Craniata</taxon>
        <taxon>Vertebrata</taxon>
        <taxon>Euteleostomi</taxon>
        <taxon>Actinopterygii</taxon>
        <taxon>Neopterygii</taxon>
        <taxon>Teleostei</taxon>
        <taxon>Ostariophysi</taxon>
        <taxon>Cypriniformes</taxon>
        <taxon>Cyprinidae</taxon>
        <taxon>Cyprininae</taxon>
        <taxon>Cyprinus</taxon>
    </lineage>
</organism>
<evidence type="ECO:0000256" key="10">
    <source>
        <dbReference type="ARBA" id="ARBA00022833"/>
    </source>
</evidence>
<name>A0A8C1SGN5_CYPCA</name>
<keyword evidence="8 14" id="KW-0732">Signal</keyword>
<dbReference type="SMART" id="SM00631">
    <property type="entry name" value="Zn_pept"/>
    <property type="match status" value="1"/>
</dbReference>
<dbReference type="InterPro" id="IPR036990">
    <property type="entry name" value="M14A-like_propep"/>
</dbReference>
<dbReference type="InterPro" id="IPR057246">
    <property type="entry name" value="CARBOXYPEPT_ZN_1"/>
</dbReference>
<evidence type="ECO:0000256" key="2">
    <source>
        <dbReference type="ARBA" id="ARBA00004613"/>
    </source>
</evidence>
<protein>
    <submittedName>
        <fullName evidence="16">Carboxypeptidase A2 (pancreatic)</fullName>
    </submittedName>
</protein>
<dbReference type="Gene3D" id="3.30.70.340">
    <property type="entry name" value="Metallocarboxypeptidase-like"/>
    <property type="match status" value="1"/>
</dbReference>
<dbReference type="PANTHER" id="PTHR11705">
    <property type="entry name" value="PROTEASE FAMILY M14 CARBOXYPEPTIDASE A,B"/>
    <property type="match status" value="1"/>
</dbReference>
<dbReference type="GO" id="GO:0006508">
    <property type="term" value="P:proteolysis"/>
    <property type="evidence" value="ECO:0007669"/>
    <property type="project" value="UniProtKB-KW"/>
</dbReference>
<dbReference type="GO" id="GO:0005615">
    <property type="term" value="C:extracellular space"/>
    <property type="evidence" value="ECO:0007669"/>
    <property type="project" value="TreeGrafter"/>
</dbReference>
<keyword evidence="4" id="KW-0964">Secreted</keyword>
<dbReference type="GO" id="GO:0008270">
    <property type="term" value="F:zinc ion binding"/>
    <property type="evidence" value="ECO:0007669"/>
    <property type="project" value="InterPro"/>
</dbReference>
<reference evidence="16" key="1">
    <citation type="submission" date="2025-08" db="UniProtKB">
        <authorList>
            <consortium name="Ensembl"/>
        </authorList>
    </citation>
    <scope>IDENTIFICATION</scope>
</reference>
<keyword evidence="6" id="KW-0645">Protease</keyword>
<dbReference type="Pfam" id="PF02244">
    <property type="entry name" value="Propep_M14"/>
    <property type="match status" value="1"/>
</dbReference>
<keyword evidence="7" id="KW-0479">Metal-binding</keyword>
<evidence type="ECO:0000313" key="17">
    <source>
        <dbReference type="Proteomes" id="UP000694700"/>
    </source>
</evidence>
<dbReference type="Proteomes" id="UP000694700">
    <property type="component" value="Unplaced"/>
</dbReference>
<dbReference type="SUPFAM" id="SSF53187">
    <property type="entry name" value="Zn-dependent exopeptidases"/>
    <property type="match status" value="1"/>
</dbReference>
<evidence type="ECO:0000259" key="15">
    <source>
        <dbReference type="PROSITE" id="PS52035"/>
    </source>
</evidence>
<dbReference type="AlphaFoldDB" id="A0A8C1SGN5"/>
<comment type="similarity">
    <text evidence="3 13">Belongs to the peptidase M14 family.</text>
</comment>
<dbReference type="PROSITE" id="PS52035">
    <property type="entry name" value="PEPTIDASE_M14"/>
    <property type="match status" value="1"/>
</dbReference>
<evidence type="ECO:0000256" key="11">
    <source>
        <dbReference type="ARBA" id="ARBA00023049"/>
    </source>
</evidence>
<evidence type="ECO:0000256" key="6">
    <source>
        <dbReference type="ARBA" id="ARBA00022670"/>
    </source>
</evidence>
<dbReference type="InterPro" id="IPR057247">
    <property type="entry name" value="CARBOXYPEPT_ZN_2"/>
</dbReference>
<feature type="active site" description="Proton donor/acceptor" evidence="13">
    <location>
        <position position="385"/>
    </location>
</feature>
<dbReference type="SUPFAM" id="SSF54897">
    <property type="entry name" value="Protease propeptides/inhibitors"/>
    <property type="match status" value="1"/>
</dbReference>
<keyword evidence="9" id="KW-0378">Hydrolase</keyword>
<evidence type="ECO:0000256" key="8">
    <source>
        <dbReference type="ARBA" id="ARBA00022729"/>
    </source>
</evidence>
<evidence type="ECO:0000256" key="5">
    <source>
        <dbReference type="ARBA" id="ARBA00022645"/>
    </source>
</evidence>
<dbReference type="PRINTS" id="PR00765">
    <property type="entry name" value="CRBOXYPTASEA"/>
</dbReference>
<keyword evidence="5" id="KW-0121">Carboxypeptidase</keyword>
<dbReference type="GO" id="GO:0004181">
    <property type="term" value="F:metallocarboxypeptidase activity"/>
    <property type="evidence" value="ECO:0007669"/>
    <property type="project" value="InterPro"/>
</dbReference>